<dbReference type="GO" id="GO:0006508">
    <property type="term" value="P:proteolysis"/>
    <property type="evidence" value="ECO:0007669"/>
    <property type="project" value="InterPro"/>
</dbReference>
<dbReference type="PANTHER" id="PTHR22946">
    <property type="entry name" value="DIENELACTONE HYDROLASE DOMAIN-CONTAINING PROTEIN-RELATED"/>
    <property type="match status" value="1"/>
</dbReference>
<dbReference type="InterPro" id="IPR050261">
    <property type="entry name" value="FrsA_esterase"/>
</dbReference>
<dbReference type="Pfam" id="PF00326">
    <property type="entry name" value="Peptidase_S9"/>
    <property type="match status" value="1"/>
</dbReference>
<sequence length="259" mass="29780">MNGRIVSSRRFPSPNPNVTLSTVTYFSDGLKVKGLLAEPIEDGSFEGLLYLRGGIKNQGKVRPARVAQFAQEGLIVFAPFYRGNQGGEGAEDFCGMDRFDAYHGFELLKKHSRVKEKRVHLFGFSRGGLMALWTAINYPEATSIVTWGGVSDLFLTYEERKDLRKMLKRVIGGSPYSKPELYRMRTPLDEIQHLQSSLLIIHGKQDRNVSFEHALKLERCAKMYQKQVETWYFDEFTHYFPPKENRKITEAAVEWMKNQ</sequence>
<protein>
    <submittedName>
        <fullName evidence="2">Prolyl oligopeptidase family serine peptidase</fullName>
    </submittedName>
</protein>
<dbReference type="GO" id="GO:0008236">
    <property type="term" value="F:serine-type peptidase activity"/>
    <property type="evidence" value="ECO:0007669"/>
    <property type="project" value="InterPro"/>
</dbReference>
<dbReference type="AlphaFoldDB" id="A0A9E8LVG6"/>
<dbReference type="Gene3D" id="3.40.50.1820">
    <property type="entry name" value="alpha/beta hydrolase"/>
    <property type="match status" value="1"/>
</dbReference>
<feature type="domain" description="Peptidase S9 prolyl oligopeptidase catalytic" evidence="1">
    <location>
        <begin position="66"/>
        <end position="258"/>
    </location>
</feature>
<dbReference type="RefSeq" id="WP_275417837.1">
    <property type="nucleotide sequence ID" value="NZ_CP106878.1"/>
</dbReference>
<accession>A0A9E8LVG6</accession>
<name>A0A9E8LVG6_9BACI</name>
<dbReference type="EMBL" id="CP106878">
    <property type="protein sequence ID" value="WAA10055.1"/>
    <property type="molecule type" value="Genomic_DNA"/>
</dbReference>
<dbReference type="InterPro" id="IPR029058">
    <property type="entry name" value="AB_hydrolase_fold"/>
</dbReference>
<dbReference type="Proteomes" id="UP001164718">
    <property type="component" value="Chromosome"/>
</dbReference>
<gene>
    <name evidence="2" type="ORF">OE104_01530</name>
</gene>
<organism evidence="2 3">
    <name type="scientific">Fervidibacillus albus</name>
    <dbReference type="NCBI Taxonomy" id="2980026"/>
    <lineage>
        <taxon>Bacteria</taxon>
        <taxon>Bacillati</taxon>
        <taxon>Bacillota</taxon>
        <taxon>Bacilli</taxon>
        <taxon>Bacillales</taxon>
        <taxon>Bacillaceae</taxon>
        <taxon>Fervidibacillus</taxon>
    </lineage>
</organism>
<dbReference type="SUPFAM" id="SSF53474">
    <property type="entry name" value="alpha/beta-Hydrolases"/>
    <property type="match status" value="1"/>
</dbReference>
<reference evidence="2" key="1">
    <citation type="submission" date="2022-09" db="EMBL/GenBank/DDBJ databases">
        <title>Complete Genomes of Fervidibacillus albus and Fervidibacillus halotolerans isolated from tidal flat sediments.</title>
        <authorList>
            <person name="Kwon K.K."/>
            <person name="Yang S.-H."/>
            <person name="Park M.J."/>
            <person name="Oh H.-M."/>
        </authorList>
    </citation>
    <scope>NUCLEOTIDE SEQUENCE</scope>
    <source>
        <strain evidence="2">MEBiC13591</strain>
    </source>
</reference>
<proteinExistence type="predicted"/>
<evidence type="ECO:0000313" key="3">
    <source>
        <dbReference type="Proteomes" id="UP001164718"/>
    </source>
</evidence>
<dbReference type="KEGG" id="faf:OE104_01530"/>
<evidence type="ECO:0000313" key="2">
    <source>
        <dbReference type="EMBL" id="WAA10055.1"/>
    </source>
</evidence>
<evidence type="ECO:0000259" key="1">
    <source>
        <dbReference type="Pfam" id="PF00326"/>
    </source>
</evidence>
<keyword evidence="3" id="KW-1185">Reference proteome</keyword>
<dbReference type="InterPro" id="IPR001375">
    <property type="entry name" value="Peptidase_S9_cat"/>
</dbReference>